<dbReference type="OrthoDB" id="268376at2"/>
<dbReference type="RefSeq" id="WP_092051096.1">
    <property type="nucleotide sequence ID" value="NZ_FOQD01000010.1"/>
</dbReference>
<keyword evidence="1" id="KW-0808">Transferase</keyword>
<dbReference type="AlphaFoldDB" id="A0A1I3J4N9"/>
<dbReference type="GO" id="GO:0016740">
    <property type="term" value="F:transferase activity"/>
    <property type="evidence" value="ECO:0007669"/>
    <property type="project" value="UniProtKB-KW"/>
</dbReference>
<evidence type="ECO:0000313" key="1">
    <source>
        <dbReference type="EMBL" id="SFI55149.1"/>
    </source>
</evidence>
<gene>
    <name evidence="1" type="ORF">SAMN05421753_11056</name>
</gene>
<dbReference type="Pfam" id="PF08843">
    <property type="entry name" value="AbiEii"/>
    <property type="match status" value="1"/>
</dbReference>
<proteinExistence type="predicted"/>
<dbReference type="Proteomes" id="UP000199518">
    <property type="component" value="Unassembled WGS sequence"/>
</dbReference>
<dbReference type="InterPro" id="IPR014942">
    <property type="entry name" value="AbiEii"/>
</dbReference>
<evidence type="ECO:0000313" key="2">
    <source>
        <dbReference type="Proteomes" id="UP000199518"/>
    </source>
</evidence>
<keyword evidence="2" id="KW-1185">Reference proteome</keyword>
<reference evidence="2" key="1">
    <citation type="submission" date="2016-10" db="EMBL/GenBank/DDBJ databases">
        <authorList>
            <person name="Varghese N."/>
            <person name="Submissions S."/>
        </authorList>
    </citation>
    <scope>NUCLEOTIDE SEQUENCE [LARGE SCALE GENOMIC DNA]</scope>
    <source>
        <strain evidence="2">DSM 26348</strain>
    </source>
</reference>
<protein>
    <submittedName>
        <fullName evidence="1">Nucleotidyl transferase AbiEii toxin, Type IV TA system</fullName>
    </submittedName>
</protein>
<organism evidence="1 2">
    <name type="scientific">Planctomicrobium piriforme</name>
    <dbReference type="NCBI Taxonomy" id="1576369"/>
    <lineage>
        <taxon>Bacteria</taxon>
        <taxon>Pseudomonadati</taxon>
        <taxon>Planctomycetota</taxon>
        <taxon>Planctomycetia</taxon>
        <taxon>Planctomycetales</taxon>
        <taxon>Planctomycetaceae</taxon>
        <taxon>Planctomicrobium</taxon>
    </lineage>
</organism>
<name>A0A1I3J4N9_9PLAN</name>
<dbReference type="Gene3D" id="3.30.460.40">
    <property type="match status" value="1"/>
</dbReference>
<sequence length="197" mass="22059">MADRPVIGEISWERMIRAVEKVKERLHRAAQILDSAGIPYAVAGGNAVAAWVSRIDEAAVRNTRDVDILIRRDDLPKAITAMEQAGFIYRHVRHVDMFLDGPDVSPRDAVHLLFAGEKVRPEYESSAPDVEDCDATGAFRVVNLESLVLMKLTSYRDKDRTHLRDLIDIGLVDSTWPAKFSPILAERLQTLLDDPDG</sequence>
<dbReference type="EMBL" id="FOQD01000010">
    <property type="protein sequence ID" value="SFI55149.1"/>
    <property type="molecule type" value="Genomic_DNA"/>
</dbReference>
<dbReference type="SUPFAM" id="SSF81301">
    <property type="entry name" value="Nucleotidyltransferase"/>
    <property type="match status" value="1"/>
</dbReference>
<dbReference type="InterPro" id="IPR043519">
    <property type="entry name" value="NT_sf"/>
</dbReference>
<accession>A0A1I3J4N9</accession>